<evidence type="ECO:0000256" key="1">
    <source>
        <dbReference type="ARBA" id="ARBA00022729"/>
    </source>
</evidence>
<protein>
    <submittedName>
        <fullName evidence="3">Glycoprotein 37</fullName>
    </submittedName>
</protein>
<dbReference type="EMBL" id="KU377538">
    <property type="protein sequence ID" value="ANS70951.1"/>
    <property type="molecule type" value="Genomic_DNA"/>
</dbReference>
<dbReference type="PANTHER" id="PTHR34823:SF1">
    <property type="entry name" value="CHITIN-BINDING TYPE-4 DOMAIN-CONTAINING PROTEIN"/>
    <property type="match status" value="1"/>
</dbReference>
<dbReference type="InterPro" id="IPR014756">
    <property type="entry name" value="Ig_E-set"/>
</dbReference>
<sequence length="269" mass="30426">MRRVIVILAAVVACAHGHGYLSRPAARQFKCFRDGRFWWPETGEDIPDEACRRAYRTVYAKYRSAGESGGVAANAAQYMFQQYFEYAALAGADYENLDRVQNEVVPADLCAAGASDRSRPFGDKSGIDEPFDDWRADMLYPRADETSSSPPSHTVAVHFCPTTVHEPSFFQIFISREAYNYTNKLTWQDLELVEKETPARLIANDGTDENCASPSVYALEVRVPLRPGKFVLYVRWQRRDIAGEGFYNCADVMFDANSLTTLVRKRDEL</sequence>
<evidence type="ECO:0000259" key="2">
    <source>
        <dbReference type="Pfam" id="PF03067"/>
    </source>
</evidence>
<reference evidence="3" key="1">
    <citation type="journal article" date="2016" name="J. Invertebr. Pathol.">
        <title>An alphabaculovirus isolated from dead Lymantria dispar larvae shows high genetic similarity to baculovirus previously isolated from Lymantria monacha - An example of adaptation to a new host.</title>
        <authorList>
            <person name="Rabalski L."/>
            <person name="Krejmer-Rabalska M."/>
            <person name="Skrzecz I."/>
            <person name="Wasag B."/>
            <person name="Szewczyk B."/>
        </authorList>
    </citation>
    <scope>NUCLEOTIDE SEQUENCE</scope>
    <source>
        <strain evidence="3">BNP</strain>
    </source>
</reference>
<dbReference type="InterPro" id="IPR004302">
    <property type="entry name" value="Cellulose/chitin-bd_N"/>
</dbReference>
<evidence type="ECO:0000313" key="3">
    <source>
        <dbReference type="EMBL" id="ANS70951.1"/>
    </source>
</evidence>
<name>A0A1B1MQT1_NPVLD</name>
<dbReference type="SUPFAM" id="SSF81296">
    <property type="entry name" value="E set domains"/>
    <property type="match status" value="1"/>
</dbReference>
<dbReference type="Gene3D" id="2.70.50.50">
    <property type="entry name" value="chitin-binding protein cbp21"/>
    <property type="match status" value="1"/>
</dbReference>
<organismHost>
    <name type="scientific">Lepidoptera</name>
    <name type="common">moths &amp; butterflies</name>
    <dbReference type="NCBI Taxonomy" id="7088"/>
</organismHost>
<organism evidence="3">
    <name type="scientific">Lymantria dispar multicapsid nuclear polyhedrosis virus</name>
    <name type="common">LdMNPV</name>
    <dbReference type="NCBI Taxonomy" id="10449"/>
    <lineage>
        <taxon>Viruses</taxon>
        <taxon>Viruses incertae sedis</taxon>
        <taxon>Naldaviricetes</taxon>
        <taxon>Lefavirales</taxon>
        <taxon>Baculoviridae</taxon>
        <taxon>Alphabaculovirus</taxon>
        <taxon>Alphabaculovirus lydisparis</taxon>
    </lineage>
</organism>
<dbReference type="PANTHER" id="PTHR34823">
    <property type="entry name" value="GLCNAC-BINDING PROTEIN A"/>
    <property type="match status" value="1"/>
</dbReference>
<keyword evidence="1" id="KW-0732">Signal</keyword>
<dbReference type="InterPro" id="IPR051024">
    <property type="entry name" value="GlcNAc_Chitin_IntDeg"/>
</dbReference>
<proteinExistence type="predicted"/>
<dbReference type="Pfam" id="PF03067">
    <property type="entry name" value="LPMO_10"/>
    <property type="match status" value="1"/>
</dbReference>
<accession>A0A1B1MQT1</accession>
<feature type="domain" description="Chitin-binding type-4" evidence="2">
    <location>
        <begin position="18"/>
        <end position="252"/>
    </location>
</feature>